<evidence type="ECO:0000313" key="2">
    <source>
        <dbReference type="EMBL" id="SFA70850.1"/>
    </source>
</evidence>
<dbReference type="InterPro" id="IPR024628">
    <property type="entry name" value="Sulfotransferase_Stf0_dom"/>
</dbReference>
<proteinExistence type="predicted"/>
<dbReference type="Proteomes" id="UP000198796">
    <property type="component" value="Unassembled WGS sequence"/>
</dbReference>
<dbReference type="SUPFAM" id="SSF52540">
    <property type="entry name" value="P-loop containing nucleoside triphosphate hydrolases"/>
    <property type="match status" value="1"/>
</dbReference>
<dbReference type="AlphaFoldDB" id="A0A1I0V436"/>
<dbReference type="EMBL" id="FOJU01000001">
    <property type="protein sequence ID" value="SFA70850.1"/>
    <property type="molecule type" value="Genomic_DNA"/>
</dbReference>
<dbReference type="STRING" id="871651.SAMN05421688_0257"/>
<dbReference type="InterPro" id="IPR027417">
    <property type="entry name" value="P-loop_NTPase"/>
</dbReference>
<keyword evidence="2" id="KW-0808">Transferase</keyword>
<dbReference type="Pfam" id="PF09037">
    <property type="entry name" value="Sulphotransf"/>
    <property type="match status" value="1"/>
</dbReference>
<dbReference type="RefSeq" id="WP_217645936.1">
    <property type="nucleotide sequence ID" value="NZ_FOJU01000001.1"/>
</dbReference>
<name>A0A1I0V436_9RHOB</name>
<dbReference type="Gene3D" id="3.40.50.300">
    <property type="entry name" value="P-loop containing nucleotide triphosphate hydrolases"/>
    <property type="match status" value="1"/>
</dbReference>
<evidence type="ECO:0000259" key="1">
    <source>
        <dbReference type="Pfam" id="PF09037"/>
    </source>
</evidence>
<evidence type="ECO:0000313" key="3">
    <source>
        <dbReference type="Proteomes" id="UP000198796"/>
    </source>
</evidence>
<sequence>MEIPAPQQIYVIYFTPRSGSSRVTEIASATGTLGSPQECFHPRQVPRLAARNGARSLDEYVQAAMRERAPGGVFGCEVNAVMIEQTFGGAAQFMKYFRDAPCFWLIRKDIVAQAVSLAKMVKTKVSHAPLSTEEERAAADSVFEYDPENIRHWLYHLREMEVTCEKIFARFGVSPTRLSYERLSGMADLHIAQLIARNIGVAEPHALPLVPKHTKIGTARNIEFADRFEAEHPRLMARLARERATILESC</sequence>
<protein>
    <submittedName>
        <fullName evidence="2">LPS sulfotransferase NodH</fullName>
    </submittedName>
</protein>
<feature type="domain" description="Sulphotransferase Stf0" evidence="1">
    <location>
        <begin position="10"/>
        <end position="230"/>
    </location>
</feature>
<reference evidence="2 3" key="1">
    <citation type="submission" date="2016-10" db="EMBL/GenBank/DDBJ databases">
        <authorList>
            <person name="de Groot N.N."/>
        </authorList>
    </citation>
    <scope>NUCLEOTIDE SEQUENCE [LARGE SCALE GENOMIC DNA]</scope>
    <source>
        <strain evidence="2 3">DSM 29316</strain>
    </source>
</reference>
<dbReference type="GO" id="GO:0016740">
    <property type="term" value="F:transferase activity"/>
    <property type="evidence" value="ECO:0007669"/>
    <property type="project" value="UniProtKB-KW"/>
</dbReference>
<organism evidence="2 3">
    <name type="scientific">Poseidonocella pacifica</name>
    <dbReference type="NCBI Taxonomy" id="871651"/>
    <lineage>
        <taxon>Bacteria</taxon>
        <taxon>Pseudomonadati</taxon>
        <taxon>Pseudomonadota</taxon>
        <taxon>Alphaproteobacteria</taxon>
        <taxon>Rhodobacterales</taxon>
        <taxon>Roseobacteraceae</taxon>
        <taxon>Poseidonocella</taxon>
    </lineage>
</organism>
<accession>A0A1I0V436</accession>
<gene>
    <name evidence="2" type="ORF">SAMN05421688_0257</name>
</gene>
<keyword evidence="3" id="KW-1185">Reference proteome</keyword>